<proteinExistence type="predicted"/>
<dbReference type="RefSeq" id="WP_089819969.1">
    <property type="nucleotide sequence ID" value="NZ_FORQ01000003.1"/>
</dbReference>
<evidence type="ECO:0000313" key="1">
    <source>
        <dbReference type="EMBL" id="SFI98775.1"/>
    </source>
</evidence>
<dbReference type="EMBL" id="FORQ01000003">
    <property type="protein sequence ID" value="SFI98775.1"/>
    <property type="molecule type" value="Genomic_DNA"/>
</dbReference>
<sequence>MFFFIAGNTKKLVGQETRKINKNGFMVNAEIKIYKNYITLFFIPLIPLGKKYSLYIPHSDEYYEQNYFSKMPEEYLEICKEVGRKY</sequence>
<organism evidence="1 2">
    <name type="scientific">Kaistella treverensis</name>
    <dbReference type="NCBI Taxonomy" id="631455"/>
    <lineage>
        <taxon>Bacteria</taxon>
        <taxon>Pseudomonadati</taxon>
        <taxon>Bacteroidota</taxon>
        <taxon>Flavobacteriia</taxon>
        <taxon>Flavobacteriales</taxon>
        <taxon>Weeksellaceae</taxon>
        <taxon>Chryseobacterium group</taxon>
        <taxon>Kaistella</taxon>
    </lineage>
</organism>
<evidence type="ECO:0000313" key="2">
    <source>
        <dbReference type="Proteomes" id="UP000242560"/>
    </source>
</evidence>
<dbReference type="Proteomes" id="UP000242560">
    <property type="component" value="Unassembled WGS sequence"/>
</dbReference>
<dbReference type="AlphaFoldDB" id="A0A1I3MPX4"/>
<reference evidence="2" key="1">
    <citation type="submission" date="2016-10" db="EMBL/GenBank/DDBJ databases">
        <authorList>
            <person name="Varghese N."/>
            <person name="Submissions S."/>
        </authorList>
    </citation>
    <scope>NUCLEOTIDE SEQUENCE [LARGE SCALE GENOMIC DNA]</scope>
    <source>
        <strain evidence="2">DSM 22251</strain>
    </source>
</reference>
<accession>A0A1I3MPX4</accession>
<protein>
    <submittedName>
        <fullName evidence="1">Uncharacterized protein</fullName>
    </submittedName>
</protein>
<name>A0A1I3MPX4_9FLAO</name>
<keyword evidence="2" id="KW-1185">Reference proteome</keyword>
<gene>
    <name evidence="1" type="ORF">SAMN05421638_1710</name>
</gene>